<dbReference type="PANTHER" id="PTHR34653">
    <property type="match status" value="1"/>
</dbReference>
<gene>
    <name evidence="4 6" type="primary">fliE</name>
    <name evidence="6" type="ORF">Q4T40_08565</name>
</gene>
<name>A0ABU3NWV1_9FIRM</name>
<dbReference type="HAMAP" id="MF_00724">
    <property type="entry name" value="FliE"/>
    <property type="match status" value="1"/>
</dbReference>
<dbReference type="InterPro" id="IPR001624">
    <property type="entry name" value="FliE"/>
</dbReference>
<keyword evidence="6" id="KW-0966">Cell projection</keyword>
<dbReference type="PANTHER" id="PTHR34653:SF1">
    <property type="entry name" value="FLAGELLAR HOOK-BASAL BODY COMPLEX PROTEIN FLIE"/>
    <property type="match status" value="1"/>
</dbReference>
<protein>
    <recommendedName>
        <fullName evidence="4 5">Flagellar hook-basal body complex protein FliE</fullName>
    </recommendedName>
</protein>
<evidence type="ECO:0000256" key="3">
    <source>
        <dbReference type="ARBA" id="ARBA00023143"/>
    </source>
</evidence>
<accession>A0ABU3NWV1</accession>
<keyword evidence="6" id="KW-0969">Cilium</keyword>
<evidence type="ECO:0000256" key="5">
    <source>
        <dbReference type="NCBIfam" id="TIGR00205"/>
    </source>
</evidence>
<evidence type="ECO:0000313" key="7">
    <source>
        <dbReference type="Proteomes" id="UP001254848"/>
    </source>
</evidence>
<evidence type="ECO:0000256" key="1">
    <source>
        <dbReference type="ARBA" id="ARBA00004117"/>
    </source>
</evidence>
<dbReference type="NCBIfam" id="TIGR00205">
    <property type="entry name" value="fliE"/>
    <property type="match status" value="1"/>
</dbReference>
<keyword evidence="3 4" id="KW-0975">Bacterial flagellum</keyword>
<evidence type="ECO:0000313" key="6">
    <source>
        <dbReference type="EMBL" id="MDT8901287.1"/>
    </source>
</evidence>
<comment type="caution">
    <text evidence="6">The sequence shown here is derived from an EMBL/GenBank/DDBJ whole genome shotgun (WGS) entry which is preliminary data.</text>
</comment>
<keyword evidence="7" id="KW-1185">Reference proteome</keyword>
<evidence type="ECO:0000256" key="4">
    <source>
        <dbReference type="HAMAP-Rule" id="MF_00724"/>
    </source>
</evidence>
<reference evidence="6 7" key="1">
    <citation type="submission" date="2023-07" db="EMBL/GenBank/DDBJ databases">
        <title>The novel representative of Negativicutes class, Anaeroselena agilis gen. nov. sp. nov.</title>
        <authorList>
            <person name="Prokofeva M.I."/>
            <person name="Elcheninov A.G."/>
            <person name="Klyukina A."/>
            <person name="Kublanov I.V."/>
            <person name="Frolov E.N."/>
            <person name="Podosokorskaya O.A."/>
        </authorList>
    </citation>
    <scope>NUCLEOTIDE SEQUENCE [LARGE SCALE GENOMIC DNA]</scope>
    <source>
        <strain evidence="6 7">4137-cl</strain>
    </source>
</reference>
<dbReference type="PRINTS" id="PR01006">
    <property type="entry name" value="FLGHOOKFLIE"/>
</dbReference>
<organism evidence="6 7">
    <name type="scientific">Anaeroselena agilis</name>
    <dbReference type="NCBI Taxonomy" id="3063788"/>
    <lineage>
        <taxon>Bacteria</taxon>
        <taxon>Bacillati</taxon>
        <taxon>Bacillota</taxon>
        <taxon>Negativicutes</taxon>
        <taxon>Acetonemataceae</taxon>
        <taxon>Anaeroselena</taxon>
    </lineage>
</organism>
<comment type="subcellular location">
    <subcellularLocation>
        <location evidence="1 4">Bacterial flagellum basal body</location>
    </subcellularLocation>
</comment>
<dbReference type="RefSeq" id="WP_413779803.1">
    <property type="nucleotide sequence ID" value="NZ_JAUOZS010000001.1"/>
</dbReference>
<sequence length="100" mass="10489">MRVDRIALAPAGADRTAAGASPAGAEGGKSFGQFLADSLGEVNKLQGDAQQASMNLAAGKIQDVSEVVIATEKASIALQLTMQVRNKVVEAYHEMMRMQV</sequence>
<keyword evidence="6" id="KW-0282">Flagellum</keyword>
<proteinExistence type="inferred from homology"/>
<dbReference type="Proteomes" id="UP001254848">
    <property type="component" value="Unassembled WGS sequence"/>
</dbReference>
<dbReference type="Pfam" id="PF02049">
    <property type="entry name" value="FliE"/>
    <property type="match status" value="1"/>
</dbReference>
<evidence type="ECO:0000256" key="2">
    <source>
        <dbReference type="ARBA" id="ARBA00009272"/>
    </source>
</evidence>
<dbReference type="EMBL" id="JAUOZS010000001">
    <property type="protein sequence ID" value="MDT8901287.1"/>
    <property type="molecule type" value="Genomic_DNA"/>
</dbReference>
<comment type="similarity">
    <text evidence="2 4">Belongs to the FliE family.</text>
</comment>